<feature type="transmembrane region" description="Helical" evidence="6">
    <location>
        <begin position="332"/>
        <end position="358"/>
    </location>
</feature>
<feature type="transmembrane region" description="Helical" evidence="6">
    <location>
        <begin position="185"/>
        <end position="203"/>
    </location>
</feature>
<dbReference type="RefSeq" id="WP_318596883.1">
    <property type="nucleotide sequence ID" value="NZ_JAWSTH010000019.1"/>
</dbReference>
<comment type="subcellular location">
    <subcellularLocation>
        <location evidence="1">Cell membrane</location>
        <topology evidence="1">Multi-pass membrane protein</topology>
    </subcellularLocation>
</comment>
<accession>A0ABU4HPE9</accession>
<organism evidence="7 8">
    <name type="scientific">Conexibacter stalactiti</name>
    <dbReference type="NCBI Taxonomy" id="1940611"/>
    <lineage>
        <taxon>Bacteria</taxon>
        <taxon>Bacillati</taxon>
        <taxon>Actinomycetota</taxon>
        <taxon>Thermoleophilia</taxon>
        <taxon>Solirubrobacterales</taxon>
        <taxon>Conexibacteraceae</taxon>
        <taxon>Conexibacter</taxon>
    </lineage>
</organism>
<name>A0ABU4HPE9_9ACTN</name>
<feature type="transmembrane region" description="Helical" evidence="6">
    <location>
        <begin position="419"/>
        <end position="441"/>
    </location>
</feature>
<keyword evidence="8" id="KW-1185">Reference proteome</keyword>
<dbReference type="PANTHER" id="PTHR42770:SF7">
    <property type="entry name" value="MEMBRANE PROTEIN"/>
    <property type="match status" value="1"/>
</dbReference>
<evidence type="ECO:0000256" key="1">
    <source>
        <dbReference type="ARBA" id="ARBA00004651"/>
    </source>
</evidence>
<evidence type="ECO:0000256" key="2">
    <source>
        <dbReference type="ARBA" id="ARBA00022475"/>
    </source>
</evidence>
<comment type="caution">
    <text evidence="7">The sequence shown here is derived from an EMBL/GenBank/DDBJ whole genome shotgun (WGS) entry which is preliminary data.</text>
</comment>
<dbReference type="PIRSF" id="PIRSF006060">
    <property type="entry name" value="AA_transporter"/>
    <property type="match status" value="1"/>
</dbReference>
<dbReference type="PANTHER" id="PTHR42770">
    <property type="entry name" value="AMINO ACID TRANSPORTER-RELATED"/>
    <property type="match status" value="1"/>
</dbReference>
<feature type="transmembrane region" description="Helical" evidence="6">
    <location>
        <begin position="55"/>
        <end position="75"/>
    </location>
</feature>
<evidence type="ECO:0000256" key="5">
    <source>
        <dbReference type="ARBA" id="ARBA00023136"/>
    </source>
</evidence>
<feature type="transmembrane region" description="Helical" evidence="6">
    <location>
        <begin position="494"/>
        <end position="513"/>
    </location>
</feature>
<feature type="transmembrane region" description="Helical" evidence="6">
    <location>
        <begin position="96"/>
        <end position="121"/>
    </location>
</feature>
<keyword evidence="5 6" id="KW-0472">Membrane</keyword>
<reference evidence="7 8" key="2">
    <citation type="submission" date="2023-10" db="EMBL/GenBank/DDBJ databases">
        <authorList>
            <person name="Han X.F."/>
        </authorList>
    </citation>
    <scope>NUCLEOTIDE SEQUENCE [LARGE SCALE GENOMIC DNA]</scope>
    <source>
        <strain evidence="7 8">KCTC 39840</strain>
    </source>
</reference>
<proteinExistence type="predicted"/>
<dbReference type="Pfam" id="PF13520">
    <property type="entry name" value="AA_permease_2"/>
    <property type="match status" value="1"/>
</dbReference>
<sequence length="535" mass="57123">MSTEAPGLFTRRATGLVREGRTRDALFYNLLWSSVGLTFAFFWLFAAFYPGASALLAFLIAAALGLPGAFLYAMLTQLMPRTGGDYVFNSRALHPSVGFAGNFSYSFWLAVVIGVYTTYIASYGFGAFGRMMAGFGAGDGWLDFGDWFSTRPGLFITGTVVLLASAAIFAFGGVRLFFKIQAGAFALYLLGAIIVPVFVGLLTSHSTFVANFNEYAANLGVQDASAKLAASATELGFAPADFSFESTLRAVSIFWFIFGFIFSSNYFAGEIRLAKRTHIYSMPGAVLLAVLVLLCLVPSYTHVIGYDFSYMLGYADPAAYGFSAGAPAYPELIGIASGSPVIGAIAIIGFTIGLLTWLPQTLMLVSRNMFAWSFDHVMPAKLSYVDPRSRSPLIAIGVMLVLSIASTAIYAFTDWFSSITALLGLTLPLLVTAIAGTLLPYRHPDLVEASPYSGKVLGIPLLTAVGSLAILGFGGAVAILLWDPGSGTSLSDNSGKVFLVIGVYLAAMAIWWISRAIRRGQGVDVDLAYRELPAA</sequence>
<keyword evidence="2" id="KW-1003">Cell membrane</keyword>
<dbReference type="Gene3D" id="1.20.1740.10">
    <property type="entry name" value="Amino acid/polyamine transporter I"/>
    <property type="match status" value="1"/>
</dbReference>
<gene>
    <name evidence="7" type="ORF">R7226_09640</name>
</gene>
<reference evidence="8" key="1">
    <citation type="submission" date="2023-07" db="EMBL/GenBank/DDBJ databases">
        <title>Conexibacter stalactiti sp. nov., isolated from stalactites in a lava cave and emended description of the genus Conexibacter.</title>
        <authorList>
            <person name="Lee S.D."/>
        </authorList>
    </citation>
    <scope>NUCLEOTIDE SEQUENCE [LARGE SCALE GENOMIC DNA]</scope>
    <source>
        <strain evidence="8">KCTC 39840</strain>
    </source>
</reference>
<evidence type="ECO:0000313" key="8">
    <source>
        <dbReference type="Proteomes" id="UP001284601"/>
    </source>
</evidence>
<protein>
    <submittedName>
        <fullName evidence="7">Amino acid permease</fullName>
    </submittedName>
</protein>
<dbReference type="InterPro" id="IPR002293">
    <property type="entry name" value="AA/rel_permease1"/>
</dbReference>
<dbReference type="EMBL" id="JAWSTH010000019">
    <property type="protein sequence ID" value="MDW5594599.1"/>
    <property type="molecule type" value="Genomic_DNA"/>
</dbReference>
<keyword evidence="3 6" id="KW-0812">Transmembrane</keyword>
<feature type="transmembrane region" description="Helical" evidence="6">
    <location>
        <begin position="26"/>
        <end position="49"/>
    </location>
</feature>
<feature type="transmembrane region" description="Helical" evidence="6">
    <location>
        <begin position="393"/>
        <end position="413"/>
    </location>
</feature>
<evidence type="ECO:0000313" key="7">
    <source>
        <dbReference type="EMBL" id="MDW5594599.1"/>
    </source>
</evidence>
<feature type="transmembrane region" description="Helical" evidence="6">
    <location>
        <begin position="280"/>
        <end position="301"/>
    </location>
</feature>
<evidence type="ECO:0000256" key="4">
    <source>
        <dbReference type="ARBA" id="ARBA00022989"/>
    </source>
</evidence>
<keyword evidence="4 6" id="KW-1133">Transmembrane helix</keyword>
<evidence type="ECO:0000256" key="3">
    <source>
        <dbReference type="ARBA" id="ARBA00022692"/>
    </source>
</evidence>
<dbReference type="InterPro" id="IPR050367">
    <property type="entry name" value="APC_superfamily"/>
</dbReference>
<dbReference type="Proteomes" id="UP001284601">
    <property type="component" value="Unassembled WGS sequence"/>
</dbReference>
<feature type="transmembrane region" description="Helical" evidence="6">
    <location>
        <begin position="461"/>
        <end position="482"/>
    </location>
</feature>
<feature type="transmembrane region" description="Helical" evidence="6">
    <location>
        <begin position="154"/>
        <end position="178"/>
    </location>
</feature>
<evidence type="ECO:0000256" key="6">
    <source>
        <dbReference type="SAM" id="Phobius"/>
    </source>
</evidence>
<feature type="transmembrane region" description="Helical" evidence="6">
    <location>
        <begin position="248"/>
        <end position="268"/>
    </location>
</feature>